<accession>A0A0F9YG96</accession>
<feature type="transmembrane region" description="Helical" evidence="2">
    <location>
        <begin position="17"/>
        <end position="40"/>
    </location>
</feature>
<keyword evidence="2" id="KW-1133">Transmembrane helix</keyword>
<dbReference type="InterPro" id="IPR015943">
    <property type="entry name" value="WD40/YVTN_repeat-like_dom_sf"/>
</dbReference>
<dbReference type="PANTHER" id="PTHR19879:SF9">
    <property type="entry name" value="TRANSCRIPTION INITIATION FACTOR TFIID SUBUNIT 5"/>
    <property type="match status" value="1"/>
</dbReference>
<organism evidence="4">
    <name type="scientific">marine sediment metagenome</name>
    <dbReference type="NCBI Taxonomy" id="412755"/>
    <lineage>
        <taxon>unclassified sequences</taxon>
        <taxon>metagenomes</taxon>
        <taxon>ecological metagenomes</taxon>
    </lineage>
</organism>
<dbReference type="PROSITE" id="PS50082">
    <property type="entry name" value="WD_REPEATS_2"/>
    <property type="match status" value="3"/>
</dbReference>
<feature type="region of interest" description="Disordered" evidence="1">
    <location>
        <begin position="124"/>
        <end position="143"/>
    </location>
</feature>
<dbReference type="InterPro" id="IPR001680">
    <property type="entry name" value="WD40_rpt"/>
</dbReference>
<feature type="compositionally biased region" description="Low complexity" evidence="1">
    <location>
        <begin position="124"/>
        <end position="133"/>
    </location>
</feature>
<proteinExistence type="predicted"/>
<dbReference type="InterPro" id="IPR011047">
    <property type="entry name" value="Quinoprotein_ADH-like_sf"/>
</dbReference>
<sequence>MTGILGFVVPTGVTGDWLLMLLDASVKGLAILAIAGAVTLLMRKASAAERQLVWVVALAGILVLPIVSIALPRWQVLPNWRQAESAATMSQSSRPEPVSDVFMQPPVERTSDVPLAAASASQAAPKPSLQAPSEPQLPSAHDVPASAAEDVPVIAHTTPTVPAPTASVVPPPPSSSKAMAVQDAPISSETIMICVLLIWAVGVIVCLAPMVLGRASLWRLRRRAHTITDESWLASLRQAAEQLGVGRRVDLLRSDRCTMPMVWGVFRARLMLPGKTADWSADRCQVVLLHELAHVKRRDCLTRIITQLACGVYWFNPLVWLAGRRVTSEGERACDDLVLAAGNRPSAYAEHLVNVSSGLQASGLAVHSSIAMVRPARLEGRVRDILNPARIRRALKRRGILIAAILAVCVTVPLAIIGCRNPETSETQAEAATPDIHTDFYGDPLPQGTIARMGTRRLKEHGLRQVRLSPDESALMLVGTGGIKIADVQTGKTLARMPRGAKDARFSDDGNRVIIVRGKCVYSWQWRDTNVLVTLVDCSKYLARDYSPRITTAGGYAVIAKGDKMHLVNTATQTPWAEWRLDERKKTFFFCSDTGKWLAVVNGTELRLFNMITGKKFALADLASQSWLSMAFSRDDNTLAVSGRSPEGLITIRLWSLQTREELEPLPTDLSYQTLSLAFTPDGHLAHSRGGEFVDIWDIASRQKLREINIGRHVRDMAFTSDGRIGVFATNTKYDGTALIHNMADDQPVHTFQNHETPIRDMQFSADGERLFTLIGRNPVRMWQVKTGELLREIRVPVPERLGEVRPVLAVSPDGTNLAMAEGNQIVFRDQATGVKTGGYASQGTWIKSLAFSPDGQRLACLSINREAIDVGGGMLFHYNTITVRETDTGRELLRIPDLVLVDTCEFSGDGELLVGHSTRGIDKPLTVWSSTTGEPVWTAPAPVNAYTLSPDDQIIAVCESGWISLRDMASGEVIRTFLARDVPQAMAFSPDGLTLAVESSRNYRTEFCIYDVATGEIIHEEKRRHGGWVTALAFSPDGRCLVTGSTDGTALVWKLPEEAIAPRPVSTEMIPVRVVGPDGKGRGTMRTVGHSYYMFRGHPFNTFHLWDSRTWQHVRELGKQDPPMTPIAITPNDGHVILANSRREPLRVRSLPMALPDEAAGVSQDTDNFIKTEWQVDGRWRVHCVARDASWLIAGQAGTDDGFVMFDTRTGEEIRRFVGCPPWAPKSAAASADGEWLALGDESGKIRIWRVGTDEDPIVLSGHDHRAWPLRFSPDGDRLISGGADGTLRIWSTATGQLISTVQDDQKRIGHAAISPDCRYAVFADRTKSLRLYDLQTGREASFPRFDEIVHKVRSIDFSPDGRHVIYSDGRDVWRRRLPD</sequence>
<dbReference type="InterPro" id="IPR008756">
    <property type="entry name" value="Peptidase_M56"/>
</dbReference>
<dbReference type="Pfam" id="PF05569">
    <property type="entry name" value="Peptidase_M56"/>
    <property type="match status" value="1"/>
</dbReference>
<reference evidence="4" key="1">
    <citation type="journal article" date="2015" name="Nature">
        <title>Complex archaea that bridge the gap between prokaryotes and eukaryotes.</title>
        <authorList>
            <person name="Spang A."/>
            <person name="Saw J.H."/>
            <person name="Jorgensen S.L."/>
            <person name="Zaremba-Niedzwiedzka K."/>
            <person name="Martijn J."/>
            <person name="Lind A.E."/>
            <person name="van Eijk R."/>
            <person name="Schleper C."/>
            <person name="Guy L."/>
            <person name="Ettema T.J."/>
        </authorList>
    </citation>
    <scope>NUCLEOTIDE SEQUENCE</scope>
</reference>
<dbReference type="SUPFAM" id="SSF69322">
    <property type="entry name" value="Tricorn protease domain 2"/>
    <property type="match status" value="1"/>
</dbReference>
<dbReference type="EMBL" id="LAZR01000003">
    <property type="protein sequence ID" value="KKO11257.1"/>
    <property type="molecule type" value="Genomic_DNA"/>
</dbReference>
<dbReference type="SUPFAM" id="SSF50998">
    <property type="entry name" value="Quinoprotein alcohol dehydrogenase-like"/>
    <property type="match status" value="2"/>
</dbReference>
<dbReference type="CDD" id="cd07341">
    <property type="entry name" value="M56_BlaR1_MecR1_like"/>
    <property type="match status" value="1"/>
</dbReference>
<dbReference type="PANTHER" id="PTHR19879">
    <property type="entry name" value="TRANSCRIPTION INITIATION FACTOR TFIID"/>
    <property type="match status" value="1"/>
</dbReference>
<evidence type="ECO:0000256" key="2">
    <source>
        <dbReference type="SAM" id="Phobius"/>
    </source>
</evidence>
<dbReference type="Pfam" id="PF00400">
    <property type="entry name" value="WD40"/>
    <property type="match status" value="3"/>
</dbReference>
<evidence type="ECO:0000313" key="4">
    <source>
        <dbReference type="EMBL" id="KKO11257.1"/>
    </source>
</evidence>
<keyword evidence="2" id="KW-0472">Membrane</keyword>
<dbReference type="Gene3D" id="2.130.10.10">
    <property type="entry name" value="YVTN repeat-like/Quinoprotein amine dehydrogenase"/>
    <property type="match status" value="5"/>
</dbReference>
<dbReference type="PROSITE" id="PS50294">
    <property type="entry name" value="WD_REPEATS_REGION"/>
    <property type="match status" value="2"/>
</dbReference>
<evidence type="ECO:0000259" key="3">
    <source>
        <dbReference type="Pfam" id="PF05569"/>
    </source>
</evidence>
<feature type="transmembrane region" description="Helical" evidence="2">
    <location>
        <begin position="190"/>
        <end position="213"/>
    </location>
</feature>
<feature type="transmembrane region" description="Helical" evidence="2">
    <location>
        <begin position="52"/>
        <end position="71"/>
    </location>
</feature>
<comment type="caution">
    <text evidence="4">The sequence shown here is derived from an EMBL/GenBank/DDBJ whole genome shotgun (WGS) entry which is preliminary data.</text>
</comment>
<keyword evidence="2" id="KW-0812">Transmembrane</keyword>
<name>A0A0F9YG96_9ZZZZ</name>
<feature type="domain" description="Peptidase M56" evidence="3">
    <location>
        <begin position="180"/>
        <end position="383"/>
    </location>
</feature>
<gene>
    <name evidence="4" type="ORF">LCGC14_0017340</name>
</gene>
<feature type="transmembrane region" description="Helical" evidence="2">
    <location>
        <begin position="400"/>
        <end position="418"/>
    </location>
</feature>
<dbReference type="SMART" id="SM00320">
    <property type="entry name" value="WD40"/>
    <property type="match status" value="9"/>
</dbReference>
<protein>
    <recommendedName>
        <fullName evidence="3">Peptidase M56 domain-containing protein</fullName>
    </recommendedName>
</protein>
<evidence type="ECO:0000256" key="1">
    <source>
        <dbReference type="SAM" id="MobiDB-lite"/>
    </source>
</evidence>